<dbReference type="PANTHER" id="PTHR42788">
    <property type="entry name" value="TAURINE IMPORT ATP-BINDING PROTEIN-RELATED"/>
    <property type="match status" value="1"/>
</dbReference>
<evidence type="ECO:0000256" key="2">
    <source>
        <dbReference type="ARBA" id="ARBA00022448"/>
    </source>
</evidence>
<dbReference type="InterPro" id="IPR003593">
    <property type="entry name" value="AAA+_ATPase"/>
</dbReference>
<dbReference type="GO" id="GO:0016887">
    <property type="term" value="F:ATP hydrolysis activity"/>
    <property type="evidence" value="ECO:0007669"/>
    <property type="project" value="InterPro"/>
</dbReference>
<keyword evidence="3" id="KW-0547">Nucleotide-binding</keyword>
<evidence type="ECO:0000256" key="3">
    <source>
        <dbReference type="ARBA" id="ARBA00022741"/>
    </source>
</evidence>
<dbReference type="SUPFAM" id="SSF52540">
    <property type="entry name" value="P-loop containing nucleoside triphosphate hydrolases"/>
    <property type="match status" value="1"/>
</dbReference>
<dbReference type="AlphaFoldDB" id="A0AAJ5VY37"/>
<sequence length="258" mass="28299">MTEAAIRLDRVSKDFVLDNGQQLTALSEIDLSIGKGEFVALLGPSGCGKSTILRLAAALETPSTGRVSIEGREPQALSKTHRLGVAFQDHALLPWLDIFSNVALPFQVAGRKVDEARVHELIALVGLAGFEKARPRQLSGGMRQRASIARALTLQPDVLLLDEPFGALDAVTRRQMNLELQRIWSAQQITTLLVTHSVDEALFLADRVIVMSGRPGRIIRDIKIPFARPRLPVVMREPGFHQLVDELTLALEPELATP</sequence>
<name>A0AAJ5VY37_9HYPH</name>
<protein>
    <submittedName>
        <fullName evidence="6">ABC transporter ATP-binding protein</fullName>
    </submittedName>
</protein>
<keyword evidence="2" id="KW-0813">Transport</keyword>
<dbReference type="Proteomes" id="UP001217476">
    <property type="component" value="Chromosome"/>
</dbReference>
<dbReference type="EMBL" id="CP119312">
    <property type="protein sequence ID" value="WEK06552.1"/>
    <property type="molecule type" value="Genomic_DNA"/>
</dbReference>
<dbReference type="GO" id="GO:0005524">
    <property type="term" value="F:ATP binding"/>
    <property type="evidence" value="ECO:0007669"/>
    <property type="project" value="UniProtKB-KW"/>
</dbReference>
<evidence type="ECO:0000313" key="6">
    <source>
        <dbReference type="EMBL" id="WEK06552.1"/>
    </source>
</evidence>
<evidence type="ECO:0000256" key="1">
    <source>
        <dbReference type="ARBA" id="ARBA00005417"/>
    </source>
</evidence>
<organism evidence="6 7">
    <name type="scientific">Candidatus Devosia phytovorans</name>
    <dbReference type="NCBI Taxonomy" id="3121372"/>
    <lineage>
        <taxon>Bacteria</taxon>
        <taxon>Pseudomonadati</taxon>
        <taxon>Pseudomonadota</taxon>
        <taxon>Alphaproteobacteria</taxon>
        <taxon>Hyphomicrobiales</taxon>
        <taxon>Devosiaceae</taxon>
        <taxon>Devosia</taxon>
    </lineage>
</organism>
<feature type="domain" description="ABC transporter" evidence="5">
    <location>
        <begin position="6"/>
        <end position="238"/>
    </location>
</feature>
<dbReference type="InterPro" id="IPR003439">
    <property type="entry name" value="ABC_transporter-like_ATP-bd"/>
</dbReference>
<accession>A0AAJ5VY37</accession>
<dbReference type="CDD" id="cd03293">
    <property type="entry name" value="ABC_NrtD_SsuB_transporters"/>
    <property type="match status" value="1"/>
</dbReference>
<dbReference type="PANTHER" id="PTHR42788:SF13">
    <property type="entry name" value="ALIPHATIC SULFONATES IMPORT ATP-BINDING PROTEIN SSUB"/>
    <property type="match status" value="1"/>
</dbReference>
<gene>
    <name evidence="6" type="ORF">P0Y65_10010</name>
</gene>
<proteinExistence type="inferred from homology"/>
<dbReference type="InterPro" id="IPR050166">
    <property type="entry name" value="ABC_transporter_ATP-bind"/>
</dbReference>
<evidence type="ECO:0000313" key="7">
    <source>
        <dbReference type="Proteomes" id="UP001217476"/>
    </source>
</evidence>
<comment type="similarity">
    <text evidence="1">Belongs to the ABC transporter superfamily.</text>
</comment>
<dbReference type="SMART" id="SM00382">
    <property type="entry name" value="AAA"/>
    <property type="match status" value="1"/>
</dbReference>
<dbReference type="Gene3D" id="3.40.50.300">
    <property type="entry name" value="P-loop containing nucleotide triphosphate hydrolases"/>
    <property type="match status" value="1"/>
</dbReference>
<dbReference type="PROSITE" id="PS50893">
    <property type="entry name" value="ABC_TRANSPORTER_2"/>
    <property type="match status" value="1"/>
</dbReference>
<reference evidence="6" key="1">
    <citation type="submission" date="2023-03" db="EMBL/GenBank/DDBJ databases">
        <title>Andean soil-derived lignocellulolytic bacterial consortium as a source of novel taxa and putative plastic-active enzymes.</title>
        <authorList>
            <person name="Diaz-Garcia L."/>
            <person name="Chuvochina M."/>
            <person name="Feuerriegel G."/>
            <person name="Bunk B."/>
            <person name="Sproer C."/>
            <person name="Streit W.R."/>
            <person name="Rodriguez L.M."/>
            <person name="Overmann J."/>
            <person name="Jimenez D.J."/>
        </authorList>
    </citation>
    <scope>NUCLEOTIDE SEQUENCE</scope>
    <source>
        <strain evidence="6">MAG 4196</strain>
    </source>
</reference>
<keyword evidence="4 6" id="KW-0067">ATP-binding</keyword>
<evidence type="ECO:0000256" key="4">
    <source>
        <dbReference type="ARBA" id="ARBA00022840"/>
    </source>
</evidence>
<dbReference type="InterPro" id="IPR027417">
    <property type="entry name" value="P-loop_NTPase"/>
</dbReference>
<dbReference type="InterPro" id="IPR017871">
    <property type="entry name" value="ABC_transporter-like_CS"/>
</dbReference>
<dbReference type="PROSITE" id="PS00211">
    <property type="entry name" value="ABC_TRANSPORTER_1"/>
    <property type="match status" value="1"/>
</dbReference>
<evidence type="ECO:0000259" key="5">
    <source>
        <dbReference type="PROSITE" id="PS50893"/>
    </source>
</evidence>
<dbReference type="Pfam" id="PF00005">
    <property type="entry name" value="ABC_tran"/>
    <property type="match status" value="1"/>
</dbReference>